<reference evidence="3" key="1">
    <citation type="submission" date="2020-11" db="EMBL/GenBank/DDBJ databases">
        <authorList>
            <person name="Tran Van P."/>
        </authorList>
    </citation>
    <scope>NUCLEOTIDE SEQUENCE</scope>
</reference>
<gene>
    <name evidence="3" type="ORF">TMSB3V08_LOCUS7347</name>
</gene>
<evidence type="ECO:0000256" key="1">
    <source>
        <dbReference type="ARBA" id="ARBA00013275"/>
    </source>
</evidence>
<feature type="domain" description="Acetyl-coenzyme A synthetase N-terminal" evidence="2">
    <location>
        <begin position="20"/>
        <end position="74"/>
    </location>
</feature>
<dbReference type="Pfam" id="PF16177">
    <property type="entry name" value="ACAS_N"/>
    <property type="match status" value="1"/>
</dbReference>
<accession>A0A7R9EAR7</accession>
<dbReference type="GO" id="GO:0005759">
    <property type="term" value="C:mitochondrial matrix"/>
    <property type="evidence" value="ECO:0007669"/>
    <property type="project" value="TreeGrafter"/>
</dbReference>
<protein>
    <recommendedName>
        <fullName evidence="1">acetate--CoA ligase</fullName>
        <ecNumber evidence="1">6.2.1.1</ecNumber>
    </recommendedName>
</protein>
<dbReference type="SUPFAM" id="SSF56801">
    <property type="entry name" value="Acetyl-CoA synthetase-like"/>
    <property type="match status" value="1"/>
</dbReference>
<dbReference type="GO" id="GO:0050218">
    <property type="term" value="F:propionate-CoA ligase activity"/>
    <property type="evidence" value="ECO:0007669"/>
    <property type="project" value="TreeGrafter"/>
</dbReference>
<dbReference type="InterPro" id="IPR032387">
    <property type="entry name" value="ACAS_N"/>
</dbReference>
<dbReference type="EMBL" id="OB794556">
    <property type="protein sequence ID" value="CAD7430593.1"/>
    <property type="molecule type" value="Genomic_DNA"/>
</dbReference>
<dbReference type="PANTHER" id="PTHR43347">
    <property type="entry name" value="ACYL-COA SYNTHETASE"/>
    <property type="match status" value="1"/>
</dbReference>
<dbReference type="GO" id="GO:0003987">
    <property type="term" value="F:acetate-CoA ligase activity"/>
    <property type="evidence" value="ECO:0007669"/>
    <property type="project" value="UniProtKB-EC"/>
</dbReference>
<dbReference type="EC" id="6.2.1.1" evidence="1"/>
<evidence type="ECO:0000313" key="3">
    <source>
        <dbReference type="EMBL" id="CAD7430593.1"/>
    </source>
</evidence>
<dbReference type="AlphaFoldDB" id="A0A7R9EAR7"/>
<evidence type="ECO:0000259" key="2">
    <source>
        <dbReference type="Pfam" id="PF16177"/>
    </source>
</evidence>
<organism evidence="3">
    <name type="scientific">Timema monikensis</name>
    <dbReference type="NCBI Taxonomy" id="170555"/>
    <lineage>
        <taxon>Eukaryota</taxon>
        <taxon>Metazoa</taxon>
        <taxon>Ecdysozoa</taxon>
        <taxon>Arthropoda</taxon>
        <taxon>Hexapoda</taxon>
        <taxon>Insecta</taxon>
        <taxon>Pterygota</taxon>
        <taxon>Neoptera</taxon>
        <taxon>Polyneoptera</taxon>
        <taxon>Phasmatodea</taxon>
        <taxon>Timematodea</taxon>
        <taxon>Timematoidea</taxon>
        <taxon>Timematidae</taxon>
        <taxon>Timema</taxon>
    </lineage>
</organism>
<dbReference type="PANTHER" id="PTHR43347:SF3">
    <property type="entry name" value="ACYL-COA SYNTHETASE SHORT-CHAIN FAMILY MEMBER 3, MITOCHONDRIAL"/>
    <property type="match status" value="1"/>
</dbReference>
<proteinExistence type="predicted"/>
<name>A0A7R9EAR7_9NEOP</name>
<dbReference type="InterPro" id="IPR042099">
    <property type="entry name" value="ANL_N_sf"/>
</dbReference>
<dbReference type="Gene3D" id="3.40.50.12780">
    <property type="entry name" value="N-terminal domain of ligase-like"/>
    <property type="match status" value="1"/>
</dbReference>
<sequence>MGYLFSNLIIKLNPYFSSKYVETFQRSIENPEEFWAEVGRGVSWSKTWDRVLDDTNQPFTKWFVGGELNACYNAVDRHVEAGRGSKVALIHDSPITKTVRHVTYLELQDKASFLYEIDLLMAGRSEI</sequence>